<dbReference type="Proteomes" id="UP000629098">
    <property type="component" value="Unassembled WGS sequence"/>
</dbReference>
<accession>A0A8J6XFJ0</accession>
<gene>
    <name evidence="1" type="ORF">ICL16_08145</name>
</gene>
<name>A0A8J6XFJ0_9CYAN</name>
<sequence length="86" mass="10208">MRDSRLPLAYSLLSTFFAHLETLGYEELAHYGVDIDEPQRWYVHENIVQKLTANFNPCWHALIESGCFHVEKGEEFFFFIELRLIN</sequence>
<proteinExistence type="predicted"/>
<dbReference type="RefSeq" id="WP_190826349.1">
    <property type="nucleotide sequence ID" value="NZ_CAWPPI010000034.1"/>
</dbReference>
<dbReference type="AlphaFoldDB" id="A0A8J6XFJ0"/>
<comment type="caution">
    <text evidence="1">The sequence shown here is derived from an EMBL/GenBank/DDBJ whole genome shotgun (WGS) entry which is preliminary data.</text>
</comment>
<protein>
    <submittedName>
        <fullName evidence="1">Uncharacterized protein</fullName>
    </submittedName>
</protein>
<evidence type="ECO:0000313" key="1">
    <source>
        <dbReference type="EMBL" id="MBD2772060.1"/>
    </source>
</evidence>
<dbReference type="EMBL" id="JACXAE010000034">
    <property type="protein sequence ID" value="MBD2772060.1"/>
    <property type="molecule type" value="Genomic_DNA"/>
</dbReference>
<organism evidence="1 2">
    <name type="scientific">Iningainema tapete BLCC-T55</name>
    <dbReference type="NCBI Taxonomy" id="2748662"/>
    <lineage>
        <taxon>Bacteria</taxon>
        <taxon>Bacillati</taxon>
        <taxon>Cyanobacteriota</taxon>
        <taxon>Cyanophyceae</taxon>
        <taxon>Nostocales</taxon>
        <taxon>Scytonemataceae</taxon>
        <taxon>Iningainema tapete</taxon>
    </lineage>
</organism>
<keyword evidence="2" id="KW-1185">Reference proteome</keyword>
<reference evidence="1" key="1">
    <citation type="submission" date="2020-09" db="EMBL/GenBank/DDBJ databases">
        <title>Iningainema tapete sp. nov. (Scytonemataceae, Cyanobacteria) from greenhouses in central Florida (USA) produces two types of nodularin with biosynthetic potential for microcystin-LR and anabaenopeptins.</title>
        <authorList>
            <person name="Berthold D.E."/>
            <person name="Lefler F.W."/>
            <person name="Huang I.-S."/>
            <person name="Abdulla H."/>
            <person name="Zimba P.V."/>
            <person name="Laughinghouse H.D. IV."/>
        </authorList>
    </citation>
    <scope>NUCLEOTIDE SEQUENCE</scope>
    <source>
        <strain evidence="1">BLCCT55</strain>
    </source>
</reference>
<evidence type="ECO:0000313" key="2">
    <source>
        <dbReference type="Proteomes" id="UP000629098"/>
    </source>
</evidence>